<dbReference type="PANTHER" id="PTHR21310:SF37">
    <property type="entry name" value="AMINOGLYCOSIDE PHOSPHOTRANSFERASE DOMAIN-CONTAINING PROTEIN"/>
    <property type="match status" value="1"/>
</dbReference>
<sequence length="516" mass="60136">MPIPRRLLRGEITYSSAKSDETNILHKLTYWDQRAKFFDHLYENRSLIQAVVAHHLGLSAKEACQVAERDEWLNGSFNLCIPITIDGWKSHSSKRVIFRLPLPYRVGELFRPGNADEKLRCEAGTYAWLQEHCPTVPIPRLYGFGLSTGQTFTALENLPFGTRCIQYLRRRMLAWLGYPVPSHYVRHHSRCQSLGTLGTGYLIIDYIEETQGVMLSDTWDERRNDVALRKNLFRDLCRVLLNLARVPLPRIGSFIIDDNGLLSLANRPLSLEIQDLENEHIPVDIPRDFTYSTVDSYVVDTLAFHDSRLRHQPNAISNMEDCIYQMSALTMMKTVSSLFLQRDLRRGPFVFTLTDLHQSNIFVDKDWNIRCLIDLEWACSRPIEMLHPPRWLTNQAVDMIDVVEYDKIRHEFMDILEEVEQDFCAGGHEITRLSPLMKQGWEMGTFWYSLALRSPTGLFRVFYDHIQPSLAKGHEDDSSFYQIVMYYWTKNTSTFVSEKTKDKEDYDLRLREAFKA</sequence>
<dbReference type="AlphaFoldDB" id="A0A2T3BFX1"/>
<evidence type="ECO:0000313" key="2">
    <source>
        <dbReference type="EMBL" id="PSS28282.1"/>
    </source>
</evidence>
<gene>
    <name evidence="2" type="ORF">M430DRAFT_15505</name>
</gene>
<dbReference type="InterPro" id="IPR051678">
    <property type="entry name" value="AGP_Transferase"/>
</dbReference>
<dbReference type="OrthoDB" id="3645574at2759"/>
<dbReference type="GeneID" id="36571346"/>
<dbReference type="STRING" id="857342.A0A2T3BFX1"/>
<evidence type="ECO:0000259" key="1">
    <source>
        <dbReference type="Pfam" id="PF01636"/>
    </source>
</evidence>
<dbReference type="InterPro" id="IPR002575">
    <property type="entry name" value="Aminoglycoside_PTrfase"/>
</dbReference>
<dbReference type="Proteomes" id="UP000241818">
    <property type="component" value="Unassembled WGS sequence"/>
</dbReference>
<dbReference type="RefSeq" id="XP_024725807.1">
    <property type="nucleotide sequence ID" value="XM_024863265.1"/>
</dbReference>
<keyword evidence="3" id="KW-1185">Reference proteome</keyword>
<organism evidence="2 3">
    <name type="scientific">Amorphotheca resinae ATCC 22711</name>
    <dbReference type="NCBI Taxonomy" id="857342"/>
    <lineage>
        <taxon>Eukaryota</taxon>
        <taxon>Fungi</taxon>
        <taxon>Dikarya</taxon>
        <taxon>Ascomycota</taxon>
        <taxon>Pezizomycotina</taxon>
        <taxon>Leotiomycetes</taxon>
        <taxon>Helotiales</taxon>
        <taxon>Amorphothecaceae</taxon>
        <taxon>Amorphotheca</taxon>
    </lineage>
</organism>
<dbReference type="InParanoid" id="A0A2T3BFX1"/>
<reference evidence="2 3" key="1">
    <citation type="journal article" date="2018" name="New Phytol.">
        <title>Comparative genomics and transcriptomics depict ericoid mycorrhizal fungi as versatile saprotrophs and plant mutualists.</title>
        <authorList>
            <person name="Martino E."/>
            <person name="Morin E."/>
            <person name="Grelet G.A."/>
            <person name="Kuo A."/>
            <person name="Kohler A."/>
            <person name="Daghino S."/>
            <person name="Barry K.W."/>
            <person name="Cichocki N."/>
            <person name="Clum A."/>
            <person name="Dockter R.B."/>
            <person name="Hainaut M."/>
            <person name="Kuo R.C."/>
            <person name="LaButti K."/>
            <person name="Lindahl B.D."/>
            <person name="Lindquist E.A."/>
            <person name="Lipzen A."/>
            <person name="Khouja H.R."/>
            <person name="Magnuson J."/>
            <person name="Murat C."/>
            <person name="Ohm R.A."/>
            <person name="Singer S.W."/>
            <person name="Spatafora J.W."/>
            <person name="Wang M."/>
            <person name="Veneault-Fourrey C."/>
            <person name="Henrissat B."/>
            <person name="Grigoriev I.V."/>
            <person name="Martin F.M."/>
            <person name="Perotto S."/>
        </authorList>
    </citation>
    <scope>NUCLEOTIDE SEQUENCE [LARGE SCALE GENOMIC DNA]</scope>
    <source>
        <strain evidence="2 3">ATCC 22711</strain>
    </source>
</reference>
<proteinExistence type="predicted"/>
<dbReference type="SUPFAM" id="SSF56112">
    <property type="entry name" value="Protein kinase-like (PK-like)"/>
    <property type="match status" value="1"/>
</dbReference>
<accession>A0A2T3BFX1</accession>
<protein>
    <recommendedName>
        <fullName evidence="1">Aminoglycoside phosphotransferase domain-containing protein</fullName>
    </recommendedName>
</protein>
<evidence type="ECO:0000313" key="3">
    <source>
        <dbReference type="Proteomes" id="UP000241818"/>
    </source>
</evidence>
<dbReference type="PANTHER" id="PTHR21310">
    <property type="entry name" value="AMINOGLYCOSIDE PHOSPHOTRANSFERASE-RELATED-RELATED"/>
    <property type="match status" value="1"/>
</dbReference>
<dbReference type="EMBL" id="KZ679006">
    <property type="protein sequence ID" value="PSS28282.1"/>
    <property type="molecule type" value="Genomic_DNA"/>
</dbReference>
<name>A0A2T3BFX1_AMORE</name>
<dbReference type="Pfam" id="PF01636">
    <property type="entry name" value="APH"/>
    <property type="match status" value="1"/>
</dbReference>
<dbReference type="InterPro" id="IPR011009">
    <property type="entry name" value="Kinase-like_dom_sf"/>
</dbReference>
<feature type="domain" description="Aminoglycoside phosphotransferase" evidence="1">
    <location>
        <begin position="173"/>
        <end position="381"/>
    </location>
</feature>